<dbReference type="PROSITE" id="PS50096">
    <property type="entry name" value="IQ"/>
    <property type="match status" value="3"/>
</dbReference>
<feature type="binding site" evidence="12">
    <location>
        <begin position="1250"/>
        <end position="1257"/>
    </location>
    <ligand>
        <name>ATP</name>
        <dbReference type="ChEBI" id="CHEBI:30616"/>
    </ligand>
</feature>
<feature type="region of interest" description="Disordered" evidence="14">
    <location>
        <begin position="24"/>
        <end position="68"/>
    </location>
</feature>
<dbReference type="InterPro" id="IPR000299">
    <property type="entry name" value="FERM_domain"/>
</dbReference>
<dbReference type="Gene3D" id="1.20.80.10">
    <property type="match status" value="1"/>
</dbReference>
<dbReference type="PANTHER" id="PTHR22692">
    <property type="entry name" value="MYOSIN VII, XV"/>
    <property type="match status" value="1"/>
</dbReference>
<dbReference type="InterPro" id="IPR027417">
    <property type="entry name" value="P-loop_NTPase"/>
</dbReference>
<dbReference type="Gene3D" id="2.30.29.30">
    <property type="entry name" value="Pleckstrin-homology domain (PH domain)/Phosphotyrosine-binding domain (PTB)"/>
    <property type="match status" value="1"/>
</dbReference>
<evidence type="ECO:0000259" key="18">
    <source>
        <dbReference type="PROSITE" id="PS51456"/>
    </source>
</evidence>
<feature type="compositionally biased region" description="Polar residues" evidence="14">
    <location>
        <begin position="2148"/>
        <end position="2157"/>
    </location>
</feature>
<dbReference type="InterPro" id="IPR000048">
    <property type="entry name" value="IQ_motif_EF-hand-BS"/>
</dbReference>
<dbReference type="SMART" id="SM00242">
    <property type="entry name" value="MYSc"/>
    <property type="match status" value="1"/>
</dbReference>
<dbReference type="FunFam" id="1.10.10.820:FF:000001">
    <property type="entry name" value="Myosin heavy chain"/>
    <property type="match status" value="1"/>
</dbReference>
<evidence type="ECO:0000256" key="4">
    <source>
        <dbReference type="ARBA" id="ARBA00022490"/>
    </source>
</evidence>
<dbReference type="InterPro" id="IPR051567">
    <property type="entry name" value="Unconventional_Myosin_ATPase"/>
</dbReference>
<dbReference type="SUPFAM" id="SSF47031">
    <property type="entry name" value="Second domain of FERM"/>
    <property type="match status" value="1"/>
</dbReference>
<dbReference type="InterPro" id="IPR019748">
    <property type="entry name" value="FERM_central"/>
</dbReference>
<evidence type="ECO:0000256" key="9">
    <source>
        <dbReference type="ARBA" id="ARBA00023175"/>
    </source>
</evidence>
<dbReference type="GO" id="GO:0005737">
    <property type="term" value="C:cytoplasm"/>
    <property type="evidence" value="ECO:0007669"/>
    <property type="project" value="UniProtKB-SubCell"/>
</dbReference>
<organism evidence="19 20">
    <name type="scientific">Larimichthys crocea</name>
    <name type="common">Large yellow croaker</name>
    <name type="synonym">Pseudosciaena crocea</name>
    <dbReference type="NCBI Taxonomy" id="215358"/>
    <lineage>
        <taxon>Eukaryota</taxon>
        <taxon>Metazoa</taxon>
        <taxon>Chordata</taxon>
        <taxon>Craniata</taxon>
        <taxon>Vertebrata</taxon>
        <taxon>Euteleostomi</taxon>
        <taxon>Actinopterygii</taxon>
        <taxon>Neopterygii</taxon>
        <taxon>Teleostei</taxon>
        <taxon>Neoteleostei</taxon>
        <taxon>Acanthomorphata</taxon>
        <taxon>Eupercaria</taxon>
        <taxon>Sciaenidae</taxon>
        <taxon>Larimichthys</taxon>
    </lineage>
</organism>
<evidence type="ECO:0000256" key="1">
    <source>
        <dbReference type="ARBA" id="ARBA00004496"/>
    </source>
</evidence>
<dbReference type="Gene3D" id="1.20.120.720">
    <property type="entry name" value="Myosin VI head, motor domain, U50 subdomain"/>
    <property type="match status" value="2"/>
</dbReference>
<evidence type="ECO:0000256" key="11">
    <source>
        <dbReference type="PROSITE-ProRule" id="PRU00192"/>
    </source>
</evidence>
<keyword evidence="20" id="KW-1185">Reference proteome</keyword>
<dbReference type="Pfam" id="PF24123">
    <property type="entry name" value="Myosin_VII_N"/>
    <property type="match status" value="1"/>
</dbReference>
<dbReference type="Pfam" id="PF21989">
    <property type="entry name" value="RA_2"/>
    <property type="match status" value="1"/>
</dbReference>
<feature type="region of interest" description="Disordered" evidence="14">
    <location>
        <begin position="673"/>
        <end position="700"/>
    </location>
</feature>
<protein>
    <submittedName>
        <fullName evidence="19">Unconventional myosin-VIIa</fullName>
    </submittedName>
</protein>
<feature type="compositionally biased region" description="Basic and acidic residues" evidence="14">
    <location>
        <begin position="46"/>
        <end position="56"/>
    </location>
</feature>
<accession>A0A6G0ISC6</accession>
<comment type="caution">
    <text evidence="19">The sequence shown here is derived from an EMBL/GenBank/DDBJ whole genome shotgun (WGS) entry which is preliminary data.</text>
</comment>
<dbReference type="InterPro" id="IPR029071">
    <property type="entry name" value="Ubiquitin-like_domsf"/>
</dbReference>
<dbReference type="Pfam" id="PF21998">
    <property type="entry name" value="FERM_C1_MyoVII"/>
    <property type="match status" value="1"/>
</dbReference>
<evidence type="ECO:0000259" key="17">
    <source>
        <dbReference type="PROSITE" id="PS51016"/>
    </source>
</evidence>
<dbReference type="Gene3D" id="3.10.20.90">
    <property type="entry name" value="Phosphatidylinositol 3-kinase Catalytic Subunit, Chain A, domain 1"/>
    <property type="match status" value="1"/>
</dbReference>
<dbReference type="InterPro" id="IPR001452">
    <property type="entry name" value="SH3_domain"/>
</dbReference>
<name>A0A6G0ISC6_LARCR</name>
<dbReference type="GO" id="GO:0016459">
    <property type="term" value="C:myosin complex"/>
    <property type="evidence" value="ECO:0007669"/>
    <property type="project" value="UniProtKB-KW"/>
</dbReference>
<dbReference type="Gene3D" id="1.20.58.530">
    <property type="match status" value="2"/>
</dbReference>
<dbReference type="SMART" id="SM00015">
    <property type="entry name" value="IQ"/>
    <property type="match status" value="4"/>
</dbReference>
<dbReference type="PROSITE" id="PS51016">
    <property type="entry name" value="MYTH4"/>
    <property type="match status" value="1"/>
</dbReference>
<keyword evidence="7 12" id="KW-0067">ATP-binding</keyword>
<keyword evidence="3 11" id="KW-0728">SH3 domain</keyword>
<dbReference type="SUPFAM" id="SSF52540">
    <property type="entry name" value="P-loop containing nucleoside triphosphate hydrolases"/>
    <property type="match status" value="2"/>
</dbReference>
<feature type="region of interest" description="Disordered" evidence="14">
    <location>
        <begin position="2072"/>
        <end position="2093"/>
    </location>
</feature>
<evidence type="ECO:0000256" key="13">
    <source>
        <dbReference type="SAM" id="Coils"/>
    </source>
</evidence>
<dbReference type="Gene3D" id="1.20.5.190">
    <property type="match status" value="2"/>
</dbReference>
<dbReference type="Pfam" id="PF16014">
    <property type="entry name" value="SAP130_C"/>
    <property type="match status" value="1"/>
</dbReference>
<dbReference type="SUPFAM" id="SSF54236">
    <property type="entry name" value="Ubiquitin-like"/>
    <property type="match status" value="1"/>
</dbReference>
<evidence type="ECO:0000256" key="3">
    <source>
        <dbReference type="ARBA" id="ARBA00022443"/>
    </source>
</evidence>
<dbReference type="InterPro" id="IPR011993">
    <property type="entry name" value="PH-like_dom_sf"/>
</dbReference>
<evidence type="ECO:0000256" key="10">
    <source>
        <dbReference type="ARBA" id="ARBA00023203"/>
    </source>
</evidence>
<proteinExistence type="inferred from homology"/>
<feature type="domain" description="FERM" evidence="16">
    <location>
        <begin position="2352"/>
        <end position="2659"/>
    </location>
</feature>
<dbReference type="InterPro" id="IPR014352">
    <property type="entry name" value="FERM/acyl-CoA-bd_prot_sf"/>
</dbReference>
<keyword evidence="5" id="KW-0677">Repeat</keyword>
<feature type="region of interest" description="Disordered" evidence="14">
    <location>
        <begin position="834"/>
        <end position="900"/>
    </location>
</feature>
<dbReference type="InterPro" id="IPR036961">
    <property type="entry name" value="Kinesin_motor_dom_sf"/>
</dbReference>
<feature type="domain" description="SH3" evidence="15">
    <location>
        <begin position="2657"/>
        <end position="2723"/>
    </location>
</feature>
<reference evidence="19 20" key="1">
    <citation type="submission" date="2019-07" db="EMBL/GenBank/DDBJ databases">
        <title>Chromosome genome assembly for large yellow croaker.</title>
        <authorList>
            <person name="Xiao S."/>
        </authorList>
    </citation>
    <scope>NUCLEOTIDE SEQUENCE [LARGE SCALE GENOMIC DNA]</scope>
    <source>
        <strain evidence="19">JMULYC20181020</strain>
        <tissue evidence="19">Muscle</tissue>
    </source>
</reference>
<feature type="domain" description="MyTH4" evidence="17">
    <location>
        <begin position="2033"/>
        <end position="2347"/>
    </location>
</feature>
<dbReference type="GO" id="GO:0005524">
    <property type="term" value="F:ATP binding"/>
    <property type="evidence" value="ECO:0007669"/>
    <property type="project" value="UniProtKB-UniRule"/>
</dbReference>
<dbReference type="Gene3D" id="1.10.10.820">
    <property type="match status" value="1"/>
</dbReference>
<dbReference type="Gene3D" id="1.25.40.530">
    <property type="entry name" value="MyTH4 domain"/>
    <property type="match status" value="1"/>
</dbReference>
<evidence type="ECO:0000256" key="6">
    <source>
        <dbReference type="ARBA" id="ARBA00022741"/>
    </source>
</evidence>
<dbReference type="Pfam" id="PF00063">
    <property type="entry name" value="Myosin_head"/>
    <property type="match status" value="2"/>
</dbReference>
<dbReference type="Pfam" id="PF00612">
    <property type="entry name" value="IQ"/>
    <property type="match status" value="3"/>
</dbReference>
<feature type="region of interest" description="Actin-binding" evidence="12">
    <location>
        <begin position="1667"/>
        <end position="1689"/>
    </location>
</feature>
<keyword evidence="6 12" id="KW-0547">Nucleotide-binding</keyword>
<keyword evidence="13" id="KW-0175">Coiled coil</keyword>
<evidence type="ECO:0000259" key="15">
    <source>
        <dbReference type="PROSITE" id="PS50002"/>
    </source>
</evidence>
<evidence type="ECO:0000256" key="12">
    <source>
        <dbReference type="PROSITE-ProRule" id="PRU00782"/>
    </source>
</evidence>
<evidence type="ECO:0000313" key="19">
    <source>
        <dbReference type="EMBL" id="KAE8294419.1"/>
    </source>
</evidence>
<dbReference type="CDD" id="cd13198">
    <property type="entry name" value="FERM_C1_MyoVII"/>
    <property type="match status" value="1"/>
</dbReference>
<dbReference type="InterPro" id="IPR035963">
    <property type="entry name" value="FERM_2"/>
</dbReference>
<feature type="region of interest" description="Disordered" evidence="14">
    <location>
        <begin position="2110"/>
        <end position="2174"/>
    </location>
</feature>
<evidence type="ECO:0000259" key="16">
    <source>
        <dbReference type="PROSITE" id="PS50057"/>
    </source>
</evidence>
<dbReference type="CDD" id="cd14473">
    <property type="entry name" value="FERM_B-lobe"/>
    <property type="match status" value="1"/>
</dbReference>
<gene>
    <name evidence="19" type="ORF">D5F01_LYC07372</name>
</gene>
<dbReference type="PROSITE" id="PS50002">
    <property type="entry name" value="SH3"/>
    <property type="match status" value="1"/>
</dbReference>
<feature type="compositionally biased region" description="Basic and acidic residues" evidence="14">
    <location>
        <begin position="888"/>
        <end position="900"/>
    </location>
</feature>
<dbReference type="SMART" id="SM00295">
    <property type="entry name" value="B41"/>
    <property type="match status" value="1"/>
</dbReference>
<dbReference type="Pfam" id="PF00784">
    <property type="entry name" value="MyTH4"/>
    <property type="match status" value="1"/>
</dbReference>
<dbReference type="InterPro" id="IPR038185">
    <property type="entry name" value="MyTH4_dom_sf"/>
</dbReference>
<dbReference type="InterPro" id="IPR019749">
    <property type="entry name" value="Band_41_domain"/>
</dbReference>
<dbReference type="CDD" id="cd17092">
    <property type="entry name" value="FERM1_F1_Myosin-VII"/>
    <property type="match status" value="1"/>
</dbReference>
<dbReference type="Gene3D" id="6.20.240.20">
    <property type="match status" value="1"/>
</dbReference>
<comment type="similarity">
    <text evidence="2 12">Belongs to the TRAFAC class myosin-kinesin ATPase superfamily. Myosin family.</text>
</comment>
<dbReference type="PROSITE" id="PS51456">
    <property type="entry name" value="MYOSIN_MOTOR"/>
    <property type="match status" value="1"/>
</dbReference>
<dbReference type="Gene3D" id="2.30.30.40">
    <property type="entry name" value="SH3 Domains"/>
    <property type="match status" value="1"/>
</dbReference>
<dbReference type="SUPFAM" id="SSF50044">
    <property type="entry name" value="SH3-domain"/>
    <property type="match status" value="1"/>
</dbReference>
<dbReference type="InterPro" id="IPR000857">
    <property type="entry name" value="MyTH4_dom"/>
</dbReference>
<feature type="domain" description="Myosin motor" evidence="18">
    <location>
        <begin position="1157"/>
        <end position="1790"/>
    </location>
</feature>
<keyword evidence="4" id="KW-0963">Cytoplasm</keyword>
<keyword evidence="8 12" id="KW-0518">Myosin</keyword>
<keyword evidence="9 12" id="KW-0505">Motor protein</keyword>
<dbReference type="GO" id="GO:0003774">
    <property type="term" value="F:cytoskeletal motor activity"/>
    <property type="evidence" value="ECO:0007669"/>
    <property type="project" value="UniProtKB-UniRule"/>
</dbReference>
<dbReference type="CDD" id="cd23767">
    <property type="entry name" value="IQCD"/>
    <property type="match status" value="2"/>
</dbReference>
<dbReference type="PROSITE" id="PS50057">
    <property type="entry name" value="FERM_3"/>
    <property type="match status" value="1"/>
</dbReference>
<dbReference type="InterPro" id="IPR041793">
    <property type="entry name" value="MyoVII_FERM_C1"/>
</dbReference>
<dbReference type="GO" id="GO:0003779">
    <property type="term" value="F:actin binding"/>
    <property type="evidence" value="ECO:0007669"/>
    <property type="project" value="UniProtKB-KW"/>
</dbReference>
<evidence type="ECO:0000256" key="14">
    <source>
        <dbReference type="SAM" id="MobiDB-lite"/>
    </source>
</evidence>
<dbReference type="PRINTS" id="PR00193">
    <property type="entry name" value="MYOSINHEAVY"/>
</dbReference>
<evidence type="ECO:0000256" key="2">
    <source>
        <dbReference type="ARBA" id="ARBA00008314"/>
    </source>
</evidence>
<dbReference type="EMBL" id="REGW02000007">
    <property type="protein sequence ID" value="KAE8294419.1"/>
    <property type="molecule type" value="Genomic_DNA"/>
</dbReference>
<evidence type="ECO:0000256" key="5">
    <source>
        <dbReference type="ARBA" id="ARBA00022737"/>
    </source>
</evidence>
<sequence>MSSQQFPRHGLPVSSGGAAQISAAGNLVSVTQPSNMPGGSGGGDADSSRDADHGQQDHPPAGGAGTLAFRDDKQDTMVVRPYPQVQTHGQPQVTPQTVPIQPGTPVTVPATSVHLPQGQPAVLTEGQMKAVLKSPMPSRLIAPAPASNQGHIPIPPKVPGHITVTIENSTTTPSIPVATISGQQGHSGNLHHLMQANIQIIRGSAPALQIGTPAVPPQTFTSHLPRGAAAAAVMSSSKTVLRPATGASAGPGQPTVQHIIHQTIQSRPSVTTTSTTVPPTMVAPISATRTQSPVISPTVTHSADMAHGRSGLTIHPPPSATVSIQRSQTSRDTATRITLPSHPAIGGQKPQPPHTMTQKPIFSPVTPVAAATVAPIVATNTVPSTTAIGTVPHTQMTNNTIVTMTMASHSSHATAVTTSAIPVAKVVPQPIAHSSSRVQSDYPGERTNLIPIPGHRSSPNPVTMEARSDNRPSVPVQFQYFLPAYSSSYTLPHTYTPISSSVSTIRQYPVTPQAPSSALPTQAGVGVATTVHLNQMHLMAVDRIGLPSAQISTQGIQPAPITAQGIQPAPIGVQGLHTSAPITTQGIQQTPIVTQQQQQQAQSEAKPGVVLADGFVASPISSTFSTTQPVPTMVQAHTQGGVGGAPTLVSSPRPSILRKKPANESCVRKNLIPAQPSEAGSGRLESGVRGAGSPRPAGVKPKAEVHMAVAPPVMATVEALPSQGGDQQAVSSNAQHLGQAIPTMLATPGPVPPSQPSTVLSALPAAMAVTPPVPASMANTVASPTQPAASSTAACAASSACPDLKIKQEVEAMDTSQPDPNANLSSAPALNTQASTLNTPATGDMIPGASPRKKPRKQQHVISTEESEMVETNSTDEEKAPGRPITGRAERRESPPREYVDEEGVRYVPVRPRPPVTLLRHYRNPWKAAYHHFQRYSDIRVKEEKKGSLQDMANQRGVACRAQGWKIHLCAAQLRQLSSLEHDVYSRLSTLQEGLIPKKRAGADDDLHRINELIQGNMQRCKLVMDQVTEARDTMMKVLDHKDKVLKLLNKNGAVKKSSKLKLQQFEHSHCQSSGRQRQGLPPKKQVFSELIHVFTMVHLSKGDFVWVESSDGVPIGAEVKLTDTGQLQLIDDEGKEHKINKKTEGTIKPMHPTSVKGVDDMIRLGDLNEAGLLRNLLVRHKEGHIYTYTGSILVAVNPYQLLPIYTTDYVHMYTDRRLGELPPHVFAIADSCFFNMRRNRKNQCCVISGESGAGKTESTKLMLQFLAAVSGQHSWIEQQILEANPILEAFGNAKTIRNDNSSRFGKVCRQAPEERNYHIFYYMLMGMQAEQKKILSLGSAAEYNYLTMGNCTSCEGRNDVTEYAHFRSALKILMFTENDSWEISKLLAAILHLGNVKFEGTIVNNLEACKVNKSSHFNMVCQLLEVAPKQLENSLTQRFFTTARDSVTKSLTSAQAVDGRDAFVKAIYGRLFIWVVDKINAAIYKKAEGSDEVQQSIGLLDIFGFENFKKNSFEQLCINYANEQLQQFFVKHVFKLEQEEYTRENIGTDTTMLHKMNQVHGKGGIYIPPKNNYETEFGIKHFAGEVYYDSKGFLEKNRDTLSTDLIELVKTSTNKLLKQAFQNQLTTGTVKSINPRMVINTSSSLRQTSDSKKQVPTLTGQFRKSLESLMKTLTVCQPYFIRCIKPNDFKKPMLFDRELCMRQLRYSGMMETIRIRKAGYPVRYTFDEFLGRYRVLLKTSLCDPKKESKEKCCESICKTVLAKGEDWKTGKTKIFLKDSHDTMLEVERMKELNVKALIIQKVLKGYKHRRQFLRQKAAALVIQKYWRGHKGRKLYRTVQHGYARLQAQVRSRQLHFHYQKKRHAALVLQTELRGYLARKEWKRKRNAVILLQAQTRGVLARKALKKMKRDMYLSAKQKEEERQANLERQKKLEEVLRQKKEDEDKAKTESITDQEMVDSIFDFLPPIMVGGQEGQAPVGFENLEGRRIIEEIDIDDLPMEEELPKEDDDDLDEYSFSKFASMYFQGAASPSHIRQRLRQPLLYHEDEGDVVASLTVWWIILRFMGDLPEPKRQVRPQASSTQERLLPKELMSRKDRRLSHMVGLDQRVLRNKKDSSPSTVPEEPAPNRKTSIFQDILTKTRKASAVPSETSQNSKRYTVPEGAPQARKGSTFTDLLSRNRKVSSAQDNAIPRASPSSFRKPSIIMEESDDLTEVAKPPTLQTVNENSEVTSGEGLTLDRPLTTLEKLHIIVGYAIVRRDLRDEIYCQICKQLQDNHVRNSYFRGWILLSLCLGIFPPSDRFMKYLQSFIRFAPGDYATYCAERLRRTGLNGERGEPPAWLELQATKTKKPMIVSVKMLDGRSINLPVDSASTSKEICQLLANKVKLTDTFGFSIYVALYEKVWALGSGREHVMDAISQCEQEVKRRGGQEQHAPWRLFFRKEIFTPWHDCKEDKLSTDLIYRQVIHGLKFGEYLSDKEDDLVQLTAKHLYIQHGSDSSPEHVKEAVQDCITNSLLEAKSEAKWVQMVSTAYAEAPYLSSRQKADSVKAEMVDFTREKWPMFFSRFFEAAKLSGPPLPKSKFIVAINWTGITFLDERERRLLQLSFPEVTGVNPIRDSKVSGQVVCLLTLKGDFTLTGGSAGAMADLITMFLSGLTERSQYAVTLKEADNRDDATLLSFKKGELVIIIKDNEFSQQRGWIKGQNERTKQTGAVPTDAIVILPTLSKPTNEVMSLINLSPNQRKDIIEAHQKETGTVGRIAPTTLKEFSMEYFRQPTKDVNRQVISRNAAPERLWICSREPIRQPLLKKLENKPDLSHKACLAFT</sequence>
<comment type="subcellular location">
    <subcellularLocation>
        <location evidence="1">Cytoplasm</location>
    </subcellularLocation>
</comment>
<dbReference type="Proteomes" id="UP000424527">
    <property type="component" value="Unassembled WGS sequence"/>
</dbReference>
<dbReference type="Gene3D" id="3.40.850.10">
    <property type="entry name" value="Kinesin motor domain"/>
    <property type="match status" value="3"/>
</dbReference>
<dbReference type="InterPro" id="IPR001609">
    <property type="entry name" value="Myosin_head_motor_dom-like"/>
</dbReference>
<evidence type="ECO:0000313" key="20">
    <source>
        <dbReference type="Proteomes" id="UP000424527"/>
    </source>
</evidence>
<evidence type="ECO:0000256" key="8">
    <source>
        <dbReference type="ARBA" id="ARBA00023123"/>
    </source>
</evidence>
<dbReference type="InterPro" id="IPR057130">
    <property type="entry name" value="Myosin_VII_N"/>
</dbReference>
<dbReference type="InterPro" id="IPR031963">
    <property type="entry name" value="SAP130_C"/>
</dbReference>
<keyword evidence="10 12" id="KW-0009">Actin-binding</keyword>
<feature type="coiled-coil region" evidence="13">
    <location>
        <begin position="1910"/>
        <end position="1950"/>
    </location>
</feature>
<dbReference type="InterPro" id="IPR036028">
    <property type="entry name" value="SH3-like_dom_sf"/>
</dbReference>
<evidence type="ECO:0000256" key="7">
    <source>
        <dbReference type="ARBA" id="ARBA00022840"/>
    </source>
</evidence>
<feature type="region of interest" description="Disordered" evidence="14">
    <location>
        <begin position="432"/>
        <end position="470"/>
    </location>
</feature>
<dbReference type="PANTHER" id="PTHR22692:SF24">
    <property type="entry name" value="MYOSIN VIIB"/>
    <property type="match status" value="1"/>
</dbReference>
<dbReference type="InterPro" id="IPR036106">
    <property type="entry name" value="MYSc_Myo7"/>
</dbReference>
<dbReference type="SMART" id="SM00139">
    <property type="entry name" value="MyTH4"/>
    <property type="match status" value="1"/>
</dbReference>
<feature type="compositionally biased region" description="Polar residues" evidence="14">
    <location>
        <begin position="28"/>
        <end position="37"/>
    </location>
</feature>
<dbReference type="CDD" id="cd01381">
    <property type="entry name" value="MYSc_Myo7"/>
    <property type="match status" value="1"/>
</dbReference>